<reference evidence="4 5" key="1">
    <citation type="submission" date="2022-01" db="EMBL/GenBank/DDBJ databases">
        <authorList>
            <person name="Xiong W."/>
            <person name="Schranz E."/>
        </authorList>
    </citation>
    <scope>NUCLEOTIDE SEQUENCE [LARGE SCALE GENOMIC DNA]</scope>
</reference>
<dbReference type="Gene3D" id="1.20.1310.10">
    <property type="entry name" value="Cullin Repeats"/>
    <property type="match status" value="1"/>
</dbReference>
<dbReference type="EMBL" id="CAKMRJ010004445">
    <property type="protein sequence ID" value="CAH1435390.1"/>
    <property type="molecule type" value="Genomic_DNA"/>
</dbReference>
<dbReference type="SUPFAM" id="SSF74788">
    <property type="entry name" value="Cullin repeat-like"/>
    <property type="match status" value="1"/>
</dbReference>
<dbReference type="GO" id="GO:0006511">
    <property type="term" value="P:ubiquitin-dependent protein catabolic process"/>
    <property type="evidence" value="ECO:0007669"/>
    <property type="project" value="InterPro"/>
</dbReference>
<evidence type="ECO:0000256" key="2">
    <source>
        <dbReference type="SAM" id="Coils"/>
    </source>
</evidence>
<feature type="coiled-coil region" evidence="2">
    <location>
        <begin position="3"/>
        <end position="44"/>
    </location>
</feature>
<dbReference type="Proteomes" id="UP001157418">
    <property type="component" value="Unassembled WGS sequence"/>
</dbReference>
<gene>
    <name evidence="4" type="ORF">LVIROSA_LOCUS21841</name>
</gene>
<dbReference type="AlphaFoldDB" id="A0AAU9NDF2"/>
<name>A0AAU9NDF2_9ASTR</name>
<protein>
    <recommendedName>
        <fullName evidence="3">Cullin N-terminal domain-containing protein</fullName>
    </recommendedName>
</protein>
<evidence type="ECO:0000313" key="4">
    <source>
        <dbReference type="EMBL" id="CAH1435390.1"/>
    </source>
</evidence>
<feature type="domain" description="Cullin N-terminal" evidence="3">
    <location>
        <begin position="152"/>
        <end position="240"/>
    </location>
</feature>
<comment type="caution">
    <text evidence="4">The sequence shown here is derived from an EMBL/GenBank/DDBJ whole genome shotgun (WGS) entry which is preliminary data.</text>
</comment>
<organism evidence="4 5">
    <name type="scientific">Lactuca virosa</name>
    <dbReference type="NCBI Taxonomy" id="75947"/>
    <lineage>
        <taxon>Eukaryota</taxon>
        <taxon>Viridiplantae</taxon>
        <taxon>Streptophyta</taxon>
        <taxon>Embryophyta</taxon>
        <taxon>Tracheophyta</taxon>
        <taxon>Spermatophyta</taxon>
        <taxon>Magnoliopsida</taxon>
        <taxon>eudicotyledons</taxon>
        <taxon>Gunneridae</taxon>
        <taxon>Pentapetalae</taxon>
        <taxon>asterids</taxon>
        <taxon>campanulids</taxon>
        <taxon>Asterales</taxon>
        <taxon>Asteraceae</taxon>
        <taxon>Cichorioideae</taxon>
        <taxon>Cichorieae</taxon>
        <taxon>Lactucinae</taxon>
        <taxon>Lactuca</taxon>
    </lineage>
</organism>
<evidence type="ECO:0000259" key="3">
    <source>
        <dbReference type="Pfam" id="PF00888"/>
    </source>
</evidence>
<evidence type="ECO:0000256" key="1">
    <source>
        <dbReference type="ARBA" id="ARBA00006019"/>
    </source>
</evidence>
<keyword evidence="5" id="KW-1185">Reference proteome</keyword>
<dbReference type="GO" id="GO:0031625">
    <property type="term" value="F:ubiquitin protein ligase binding"/>
    <property type="evidence" value="ECO:0007669"/>
    <property type="project" value="InterPro"/>
</dbReference>
<comment type="similarity">
    <text evidence="1">Belongs to the cullin family.</text>
</comment>
<dbReference type="InterPro" id="IPR001373">
    <property type="entry name" value="Cullin_N"/>
</dbReference>
<keyword evidence="2" id="KW-0175">Coiled coil</keyword>
<dbReference type="InterPro" id="IPR016159">
    <property type="entry name" value="Cullin_repeat-like_dom_sf"/>
</dbReference>
<dbReference type="InterPro" id="IPR045093">
    <property type="entry name" value="Cullin"/>
</dbReference>
<accession>A0AAU9NDF2</accession>
<evidence type="ECO:0000313" key="5">
    <source>
        <dbReference type="Proteomes" id="UP001157418"/>
    </source>
</evidence>
<dbReference type="Pfam" id="PF00888">
    <property type="entry name" value="Cullin"/>
    <property type="match status" value="1"/>
</dbReference>
<dbReference type="PANTHER" id="PTHR11932">
    <property type="entry name" value="CULLIN"/>
    <property type="match status" value="1"/>
</dbReference>
<proteinExistence type="inferred from homology"/>
<sequence length="368" mass="42161">MHLDMLQEDNDNDLEKLRFAEESCQDAEMRVKELEKQVAALGEGIYLEEKLLSRNTKEVKTRDNKLKDAIEAALLKKLGLVRKSRVSNLSDESSAEVLTDCQGQLSRSSIVDHSKQSNGEVFRLIEGVKQLNFGMGYKLICQPVHRLREKHDEFHYLDRYFITRRYLPALNEVGLTCFRESVSKGKAKDDVFALIVQECEGEQIDRALLKNVLGIYVEIGMGQMDFYEKDFETDMLVDSAATKRLQGMGVSFFFRDLRDNLGGLVQVAASHLDTVLDKLKDILDNIGKSVLQRFLSFFSDKTKIKDSDDIHVALALMYGYAARYAPSTVIEARRWKKSCRATVSYLETNRSHCFYTIQLFHEMDCFVV</sequence>